<sequence length="99" mass="10519">MADSVSMRLRTLLRAASIVSPSKVAGSTRQSRKSDAISRAPSDQPTKLPRLGWRNCSASRPASLPRGADGSGSAFAMKREGRQASESGPHHLGSVCREE</sequence>
<accession>A0A9P8QP87</accession>
<dbReference type="EMBL" id="JAIWOZ010000002">
    <property type="protein sequence ID" value="KAH6608774.1"/>
    <property type="molecule type" value="Genomic_DNA"/>
</dbReference>
<name>A0A9P8QP87_9HYPO</name>
<keyword evidence="3" id="KW-1185">Reference proteome</keyword>
<evidence type="ECO:0000313" key="2">
    <source>
        <dbReference type="EMBL" id="KAH6608774.1"/>
    </source>
</evidence>
<reference evidence="2" key="1">
    <citation type="submission" date="2021-08" db="EMBL/GenBank/DDBJ databases">
        <title>Chromosome-Level Trichoderma cornu-damae using Hi-C Data.</title>
        <authorList>
            <person name="Kim C.S."/>
        </authorList>
    </citation>
    <scope>NUCLEOTIDE SEQUENCE</scope>
    <source>
        <strain evidence="2">KA19-0412C</strain>
    </source>
</reference>
<comment type="caution">
    <text evidence="2">The sequence shown here is derived from an EMBL/GenBank/DDBJ whole genome shotgun (WGS) entry which is preliminary data.</text>
</comment>
<dbReference type="Proteomes" id="UP000827724">
    <property type="component" value="Unassembled WGS sequence"/>
</dbReference>
<feature type="region of interest" description="Disordered" evidence="1">
    <location>
        <begin position="19"/>
        <end position="99"/>
    </location>
</feature>
<protein>
    <submittedName>
        <fullName evidence="2">Uncharacterized protein</fullName>
    </submittedName>
</protein>
<evidence type="ECO:0000313" key="3">
    <source>
        <dbReference type="Proteomes" id="UP000827724"/>
    </source>
</evidence>
<proteinExistence type="predicted"/>
<evidence type="ECO:0000256" key="1">
    <source>
        <dbReference type="SAM" id="MobiDB-lite"/>
    </source>
</evidence>
<gene>
    <name evidence="2" type="ORF">Trco_002120</name>
</gene>
<dbReference type="AlphaFoldDB" id="A0A9P8QP87"/>
<organism evidence="2 3">
    <name type="scientific">Trichoderma cornu-damae</name>
    <dbReference type="NCBI Taxonomy" id="654480"/>
    <lineage>
        <taxon>Eukaryota</taxon>
        <taxon>Fungi</taxon>
        <taxon>Dikarya</taxon>
        <taxon>Ascomycota</taxon>
        <taxon>Pezizomycotina</taxon>
        <taxon>Sordariomycetes</taxon>
        <taxon>Hypocreomycetidae</taxon>
        <taxon>Hypocreales</taxon>
        <taxon>Hypocreaceae</taxon>
        <taxon>Trichoderma</taxon>
    </lineage>
</organism>